<dbReference type="AlphaFoldDB" id="A0A844HGU3"/>
<dbReference type="Proteomes" id="UP000449846">
    <property type="component" value="Unassembled WGS sequence"/>
</dbReference>
<comment type="caution">
    <text evidence="1">The sequence shown here is derived from an EMBL/GenBank/DDBJ whole genome shotgun (WGS) entry which is preliminary data.</text>
</comment>
<proteinExistence type="predicted"/>
<reference evidence="1 2" key="1">
    <citation type="submission" date="2019-11" db="EMBL/GenBank/DDBJ databases">
        <authorList>
            <person name="Dong K."/>
        </authorList>
    </citation>
    <scope>NUCLEOTIDE SEQUENCE [LARGE SCALE GENOMIC DNA]</scope>
    <source>
        <strain evidence="1 2">NBRC 112902</strain>
    </source>
</reference>
<dbReference type="EMBL" id="WMIG01000002">
    <property type="protein sequence ID" value="MTH58996.1"/>
    <property type="molecule type" value="Genomic_DNA"/>
</dbReference>
<accession>A0A844HGU3</accession>
<protein>
    <submittedName>
        <fullName evidence="1">Uncharacterized protein</fullName>
    </submittedName>
</protein>
<dbReference type="RefSeq" id="WP_155038923.1">
    <property type="nucleotide sequence ID" value="NZ_WMIG01000002.1"/>
</dbReference>
<sequence length="83" mass="9059">MNEAKTSLAFFLERLLSELDAATVKAAVDLLPSGCTPESMRKIMIAVRAEVLPALVARAEMLAVEMDRAVIFNEATQDGHQLQ</sequence>
<organism evidence="1 2">
    <name type="scientific">Paracoccus litorisediminis</name>
    <dbReference type="NCBI Taxonomy" id="2006130"/>
    <lineage>
        <taxon>Bacteria</taxon>
        <taxon>Pseudomonadati</taxon>
        <taxon>Pseudomonadota</taxon>
        <taxon>Alphaproteobacteria</taxon>
        <taxon>Rhodobacterales</taxon>
        <taxon>Paracoccaceae</taxon>
        <taxon>Paracoccus</taxon>
    </lineage>
</organism>
<evidence type="ECO:0000313" key="1">
    <source>
        <dbReference type="EMBL" id="MTH58996.1"/>
    </source>
</evidence>
<gene>
    <name evidence="1" type="ORF">GL300_07200</name>
</gene>
<keyword evidence="2" id="KW-1185">Reference proteome</keyword>
<evidence type="ECO:0000313" key="2">
    <source>
        <dbReference type="Proteomes" id="UP000449846"/>
    </source>
</evidence>
<name>A0A844HGU3_9RHOB</name>